<comment type="cofactor">
    <cofactor evidence="1">
        <name>pyridoxal 5'-phosphate</name>
        <dbReference type="ChEBI" id="CHEBI:597326"/>
    </cofactor>
</comment>
<evidence type="ECO:0000256" key="1">
    <source>
        <dbReference type="ARBA" id="ARBA00001933"/>
    </source>
</evidence>
<dbReference type="Pfam" id="PF00291">
    <property type="entry name" value="PALP"/>
    <property type="match status" value="1"/>
</dbReference>
<keyword evidence="4 6" id="KW-0456">Lyase</keyword>
<dbReference type="STRING" id="313367.JSE7799_00258"/>
<dbReference type="InterPro" id="IPR014333">
    <property type="entry name" value="Ectoine_EutB"/>
</dbReference>
<reference evidence="6 7" key="1">
    <citation type="submission" date="2015-09" db="EMBL/GenBank/DDBJ databases">
        <authorList>
            <person name="Jackson K.R."/>
            <person name="Lunt B.L."/>
            <person name="Fisher J.N.B."/>
            <person name="Gardner A.V."/>
            <person name="Bailey M.E."/>
            <person name="Deus L.M."/>
            <person name="Earl A.S."/>
            <person name="Gibby P.D."/>
            <person name="Hartmann K.A."/>
            <person name="Liu J.E."/>
            <person name="Manci A.M."/>
            <person name="Nielsen D.A."/>
            <person name="Solomon M.B."/>
            <person name="Breakwell D.P."/>
            <person name="Burnett S.H."/>
            <person name="Grose J.H."/>
        </authorList>
    </citation>
    <scope>NUCLEOTIDE SEQUENCE [LARGE SCALE GENOMIC DNA]</scope>
    <source>
        <strain evidence="6 7">CECT 7799</strain>
    </source>
</reference>
<name>A0A0M7B886_9RHOB</name>
<dbReference type="NCBIfam" id="NF005680">
    <property type="entry name" value="PRK07476.1"/>
    <property type="match status" value="1"/>
</dbReference>
<dbReference type="EMBL" id="CYPR01000014">
    <property type="protein sequence ID" value="CUH13759.1"/>
    <property type="molecule type" value="Genomic_DNA"/>
</dbReference>
<dbReference type="CDD" id="cd01562">
    <property type="entry name" value="Thr-dehyd"/>
    <property type="match status" value="1"/>
</dbReference>
<dbReference type="PANTHER" id="PTHR48078:SF6">
    <property type="entry name" value="L-THREONINE DEHYDRATASE CATABOLIC TDCB"/>
    <property type="match status" value="1"/>
</dbReference>
<dbReference type="InterPro" id="IPR001926">
    <property type="entry name" value="TrpB-like_PALP"/>
</dbReference>
<dbReference type="EC" id="4.3.1.19" evidence="6"/>
<accession>A0A0M7B886</accession>
<comment type="similarity">
    <text evidence="2">Belongs to the serine/threonine dehydratase family.</text>
</comment>
<evidence type="ECO:0000259" key="5">
    <source>
        <dbReference type="Pfam" id="PF00291"/>
    </source>
</evidence>
<dbReference type="RefSeq" id="WP_055661976.1">
    <property type="nucleotide sequence ID" value="NZ_CYPR01000014.1"/>
</dbReference>
<dbReference type="AlphaFoldDB" id="A0A0M7B886"/>
<dbReference type="FunFam" id="3.40.50.1100:FF:000005">
    <property type="entry name" value="Threonine dehydratase catabolic"/>
    <property type="match status" value="1"/>
</dbReference>
<dbReference type="GO" id="GO:0006567">
    <property type="term" value="P:L-threonine catabolic process"/>
    <property type="evidence" value="ECO:0007669"/>
    <property type="project" value="TreeGrafter"/>
</dbReference>
<dbReference type="Gene3D" id="3.40.50.1100">
    <property type="match status" value="2"/>
</dbReference>
<dbReference type="GO" id="GO:0006565">
    <property type="term" value="P:L-serine catabolic process"/>
    <property type="evidence" value="ECO:0007669"/>
    <property type="project" value="TreeGrafter"/>
</dbReference>
<dbReference type="InterPro" id="IPR050147">
    <property type="entry name" value="Ser/Thr_Dehydratase"/>
</dbReference>
<dbReference type="GO" id="GO:0009097">
    <property type="term" value="P:isoleucine biosynthetic process"/>
    <property type="evidence" value="ECO:0007669"/>
    <property type="project" value="TreeGrafter"/>
</dbReference>
<protein>
    <submittedName>
        <fullName evidence="6">L-threonine dehydratase catabolic TdcB</fullName>
        <ecNumber evidence="6">4.3.1.19</ecNumber>
    </submittedName>
</protein>
<keyword evidence="3" id="KW-0663">Pyridoxal phosphate</keyword>
<dbReference type="GO" id="GO:0004794">
    <property type="term" value="F:threonine deaminase activity"/>
    <property type="evidence" value="ECO:0007669"/>
    <property type="project" value="UniProtKB-EC"/>
</dbReference>
<organism evidence="6 7">
    <name type="scientific">Jannaschia seosinensis</name>
    <dbReference type="NCBI Taxonomy" id="313367"/>
    <lineage>
        <taxon>Bacteria</taxon>
        <taxon>Pseudomonadati</taxon>
        <taxon>Pseudomonadota</taxon>
        <taxon>Alphaproteobacteria</taxon>
        <taxon>Rhodobacterales</taxon>
        <taxon>Roseobacteraceae</taxon>
        <taxon>Jannaschia</taxon>
    </lineage>
</organism>
<feature type="domain" description="Tryptophan synthase beta chain-like PALP" evidence="5">
    <location>
        <begin position="16"/>
        <end position="306"/>
    </location>
</feature>
<evidence type="ECO:0000313" key="7">
    <source>
        <dbReference type="Proteomes" id="UP000049455"/>
    </source>
</evidence>
<dbReference type="OrthoDB" id="9811476at2"/>
<evidence type="ECO:0000313" key="6">
    <source>
        <dbReference type="EMBL" id="CUH13759.1"/>
    </source>
</evidence>
<evidence type="ECO:0000256" key="2">
    <source>
        <dbReference type="ARBA" id="ARBA00010869"/>
    </source>
</evidence>
<dbReference type="SUPFAM" id="SSF53686">
    <property type="entry name" value="Tryptophan synthase beta subunit-like PLP-dependent enzymes"/>
    <property type="match status" value="1"/>
</dbReference>
<keyword evidence="7" id="KW-1185">Reference proteome</keyword>
<dbReference type="InterPro" id="IPR036052">
    <property type="entry name" value="TrpB-like_PALP_sf"/>
</dbReference>
<dbReference type="PANTHER" id="PTHR48078">
    <property type="entry name" value="THREONINE DEHYDRATASE, MITOCHONDRIAL-RELATED"/>
    <property type="match status" value="1"/>
</dbReference>
<evidence type="ECO:0000256" key="4">
    <source>
        <dbReference type="ARBA" id="ARBA00023239"/>
    </source>
</evidence>
<dbReference type="Proteomes" id="UP000049455">
    <property type="component" value="Unassembled WGS sequence"/>
</dbReference>
<dbReference type="NCBIfam" id="TIGR02991">
    <property type="entry name" value="ectoine_eutB"/>
    <property type="match status" value="1"/>
</dbReference>
<dbReference type="GO" id="GO:0003941">
    <property type="term" value="F:L-serine ammonia-lyase activity"/>
    <property type="evidence" value="ECO:0007669"/>
    <property type="project" value="TreeGrafter"/>
</dbReference>
<gene>
    <name evidence="6" type="primary">tdcB_1</name>
    <name evidence="6" type="ORF">JSE7799_00258</name>
</gene>
<sequence length="330" mass="35028">MSQVSIEDIEAARHRIERHIRRTPCEPSASLRGLAGQPVHLKFEHHQFTGSFKMRGATNAVEQLSQAERARGVIGASTGNHGRALAFAARRAGVHCVICMSALVPKNKVEAIAAEGAEIRIVGRSQDDAQEEVDRLVKEEGMVMVPPFDDARVIAGQGTLGLELLEDVPDLAVALVQLSGGGLISGVAAALKARKPDIRVVGITMARGAAMHASLAAGKPVSVEELPTLADSLGGGIGLGNRHTFSMVRDLVDDVVLLSEEEIADGVRHAYWRERQVVEGGGVVGISALLHGYIRPEGPVAAILTGASIDMNVHHRLISGENVDLMQEAF</sequence>
<proteinExistence type="inferred from homology"/>
<evidence type="ECO:0000256" key="3">
    <source>
        <dbReference type="ARBA" id="ARBA00022898"/>
    </source>
</evidence>